<feature type="region of interest" description="Disordered" evidence="5">
    <location>
        <begin position="370"/>
        <end position="393"/>
    </location>
</feature>
<reference evidence="9" key="1">
    <citation type="journal article" date="2019" name="Int. J. Syst. Evol. Microbiol.">
        <title>The Global Catalogue of Microorganisms (GCM) 10K type strain sequencing project: providing services to taxonomists for standard genome sequencing and annotation.</title>
        <authorList>
            <consortium name="The Broad Institute Genomics Platform"/>
            <consortium name="The Broad Institute Genome Sequencing Center for Infectious Disease"/>
            <person name="Wu L."/>
            <person name="Ma J."/>
        </authorList>
    </citation>
    <scope>NUCLEOTIDE SEQUENCE [LARGE SCALE GENOMIC DNA]</scope>
    <source>
        <strain evidence="9">KACC 12507</strain>
    </source>
</reference>
<name>A0ABV9LSE6_9ALTE</name>
<dbReference type="InterPro" id="IPR000014">
    <property type="entry name" value="PAS"/>
</dbReference>
<protein>
    <submittedName>
        <fullName evidence="8">Methyl-accepting chemotaxis protein</fullName>
    </submittedName>
</protein>
<dbReference type="PANTHER" id="PTHR43531:SF14">
    <property type="entry name" value="METHYL-ACCEPTING CHEMOTAXIS PROTEIN I-RELATED"/>
    <property type="match status" value="1"/>
</dbReference>
<dbReference type="Gene3D" id="1.10.287.950">
    <property type="entry name" value="Methyl-accepting chemotaxis protein"/>
    <property type="match status" value="1"/>
</dbReference>
<evidence type="ECO:0000259" key="6">
    <source>
        <dbReference type="PROSITE" id="PS50111"/>
    </source>
</evidence>
<dbReference type="InterPro" id="IPR003660">
    <property type="entry name" value="HAMP_dom"/>
</dbReference>
<sequence>MIALAKELEKASVVAIEASKVKQALDSSSTAFMMSDADRTIVYMNESAIKLLKDCEPEIRKDLPQFNADKLIGTRIDSFHNNPAHQHAVLDQLKTVHEARLDLGKYSFRLMINPIRDENGKDLGNSVEWHDMTAIYEEERRVARILESLDCTSTNVMIADADRNIIYMNRSVMAMLKEAEPDLRKVMPHFSADEILGGSMDRFHKDAAHQKGMLERLESKHTSEIKVGQRNFRLTASPIFGKKGERIGSVVEWLDRTKEIAAEQEIAQIVEASVQGNFTQRVEEQGKEGFLLTLAQGLNQLMKTTESGLNEVSNVLLAISEGDLTKRIDSHYQGTFNDLANYCNTTTENLVSVISQIRSASDTINNASSEIAQGNSDLSTRTEQQASSLEETASSMEELTSTVRLNAENANQANGLASQASEVAGNGGKLIGEVVTTMASINESAQKIADIIGVIDGIAFQTNILALNAAVEAARAGEQGRGFAVVASEVRTLAQRSANAAKDIKDLISDSVSKVESGNELVSKSGDTMQEIVVSIQRVNDIMSEIAAASAEQASGIDEVSKAVTQMDEMTQQNAALVEEAAAAAESMRSQASDLNNRVGTFKLTDADVQTKVSAKQPDLLSKQFDELPSVSAAKAPSRAKAIPAMSDEDEWESF</sequence>
<gene>
    <name evidence="8" type="ORF">ACFO4O_00255</name>
</gene>
<dbReference type="SUPFAM" id="SSF58104">
    <property type="entry name" value="Methyl-accepting chemotaxis protein (MCP) signaling domain"/>
    <property type="match status" value="1"/>
</dbReference>
<dbReference type="Gene3D" id="3.30.450.20">
    <property type="entry name" value="PAS domain"/>
    <property type="match status" value="2"/>
</dbReference>
<dbReference type="PANTHER" id="PTHR43531">
    <property type="entry name" value="PROTEIN ICFG"/>
    <property type="match status" value="1"/>
</dbReference>
<dbReference type="InterPro" id="IPR051310">
    <property type="entry name" value="MCP_chemotaxis"/>
</dbReference>
<dbReference type="Pfam" id="PF00015">
    <property type="entry name" value="MCPsignal"/>
    <property type="match status" value="1"/>
</dbReference>
<feature type="domain" description="Methyl-accepting transducer" evidence="6">
    <location>
        <begin position="360"/>
        <end position="589"/>
    </location>
</feature>
<comment type="similarity">
    <text evidence="2">Belongs to the methyl-accepting chemotaxis (MCP) protein family.</text>
</comment>
<proteinExistence type="inferred from homology"/>
<organism evidence="8 9">
    <name type="scientific">Glaciecola siphonariae</name>
    <dbReference type="NCBI Taxonomy" id="521012"/>
    <lineage>
        <taxon>Bacteria</taxon>
        <taxon>Pseudomonadati</taxon>
        <taxon>Pseudomonadota</taxon>
        <taxon>Gammaproteobacteria</taxon>
        <taxon>Alteromonadales</taxon>
        <taxon>Alteromonadaceae</taxon>
        <taxon>Glaciecola</taxon>
    </lineage>
</organism>
<keyword evidence="1" id="KW-0488">Methylation</keyword>
<keyword evidence="3" id="KW-0807">Transducer</keyword>
<dbReference type="CDD" id="cd11386">
    <property type="entry name" value="MCP_signal"/>
    <property type="match status" value="1"/>
</dbReference>
<dbReference type="Pfam" id="PF13188">
    <property type="entry name" value="PAS_8"/>
    <property type="match status" value="2"/>
</dbReference>
<dbReference type="PROSITE" id="PS50885">
    <property type="entry name" value="HAMP"/>
    <property type="match status" value="1"/>
</dbReference>
<keyword evidence="9" id="KW-1185">Reference proteome</keyword>
<keyword evidence="4" id="KW-0175">Coiled coil</keyword>
<feature type="region of interest" description="Disordered" evidence="5">
    <location>
        <begin position="631"/>
        <end position="655"/>
    </location>
</feature>
<dbReference type="Proteomes" id="UP001595897">
    <property type="component" value="Unassembled WGS sequence"/>
</dbReference>
<evidence type="ECO:0000256" key="1">
    <source>
        <dbReference type="ARBA" id="ARBA00022481"/>
    </source>
</evidence>
<dbReference type="RefSeq" id="WP_382405475.1">
    <property type="nucleotide sequence ID" value="NZ_JBHSGU010000001.1"/>
</dbReference>
<dbReference type="Pfam" id="PF18947">
    <property type="entry name" value="HAMP_2"/>
    <property type="match status" value="1"/>
</dbReference>
<dbReference type="SMART" id="SM00283">
    <property type="entry name" value="MA"/>
    <property type="match status" value="1"/>
</dbReference>
<evidence type="ECO:0000313" key="9">
    <source>
        <dbReference type="Proteomes" id="UP001595897"/>
    </source>
</evidence>
<evidence type="ECO:0000256" key="4">
    <source>
        <dbReference type="SAM" id="Coils"/>
    </source>
</evidence>
<dbReference type="EMBL" id="JBHSGU010000001">
    <property type="protein sequence ID" value="MFC4698588.1"/>
    <property type="molecule type" value="Genomic_DNA"/>
</dbReference>
<evidence type="ECO:0000256" key="3">
    <source>
        <dbReference type="PROSITE-ProRule" id="PRU00284"/>
    </source>
</evidence>
<comment type="caution">
    <text evidence="8">The sequence shown here is derived from an EMBL/GenBank/DDBJ whole genome shotgun (WGS) entry which is preliminary data.</text>
</comment>
<dbReference type="PROSITE" id="PS50111">
    <property type="entry name" value="CHEMOTAXIS_TRANSDUC_2"/>
    <property type="match status" value="1"/>
</dbReference>
<feature type="coiled-coil region" evidence="4">
    <location>
        <begin position="560"/>
        <end position="598"/>
    </location>
</feature>
<accession>A0ABV9LSE6</accession>
<evidence type="ECO:0000259" key="7">
    <source>
        <dbReference type="PROSITE" id="PS50885"/>
    </source>
</evidence>
<evidence type="ECO:0000313" key="8">
    <source>
        <dbReference type="EMBL" id="MFC4698588.1"/>
    </source>
</evidence>
<evidence type="ECO:0000256" key="5">
    <source>
        <dbReference type="SAM" id="MobiDB-lite"/>
    </source>
</evidence>
<evidence type="ECO:0000256" key="2">
    <source>
        <dbReference type="ARBA" id="ARBA00029447"/>
    </source>
</evidence>
<dbReference type="InterPro" id="IPR004089">
    <property type="entry name" value="MCPsignal_dom"/>
</dbReference>
<feature type="domain" description="HAMP" evidence="7">
    <location>
        <begin position="303"/>
        <end position="355"/>
    </location>
</feature>